<evidence type="ECO:0000256" key="2">
    <source>
        <dbReference type="ARBA" id="ARBA00022692"/>
    </source>
</evidence>
<organism evidence="6 7">
    <name type="scientific">Desulfofustis glycolicus DSM 9705</name>
    <dbReference type="NCBI Taxonomy" id="1121409"/>
    <lineage>
        <taxon>Bacteria</taxon>
        <taxon>Pseudomonadati</taxon>
        <taxon>Thermodesulfobacteriota</taxon>
        <taxon>Desulfobulbia</taxon>
        <taxon>Desulfobulbales</taxon>
        <taxon>Desulfocapsaceae</taxon>
        <taxon>Desulfofustis</taxon>
    </lineage>
</organism>
<dbReference type="Pfam" id="PF00902">
    <property type="entry name" value="TatC"/>
    <property type="match status" value="1"/>
</dbReference>
<dbReference type="OrthoDB" id="5432204at2"/>
<protein>
    <submittedName>
        <fullName evidence="6">Sec-independent protein translocase protein TatC</fullName>
    </submittedName>
</protein>
<gene>
    <name evidence="6" type="ORF">SAMN02745124_02096</name>
</gene>
<dbReference type="STRING" id="1121409.SAMN02745124_02096"/>
<evidence type="ECO:0000313" key="6">
    <source>
        <dbReference type="EMBL" id="SHH82924.1"/>
    </source>
</evidence>
<dbReference type="Proteomes" id="UP000184139">
    <property type="component" value="Unassembled WGS sequence"/>
</dbReference>
<keyword evidence="3 5" id="KW-1133">Transmembrane helix</keyword>
<evidence type="ECO:0000256" key="3">
    <source>
        <dbReference type="ARBA" id="ARBA00022989"/>
    </source>
</evidence>
<keyword evidence="7" id="KW-1185">Reference proteome</keyword>
<dbReference type="EMBL" id="FQXS01000011">
    <property type="protein sequence ID" value="SHH82924.1"/>
    <property type="molecule type" value="Genomic_DNA"/>
</dbReference>
<evidence type="ECO:0000313" key="7">
    <source>
        <dbReference type="Proteomes" id="UP000184139"/>
    </source>
</evidence>
<dbReference type="InterPro" id="IPR002033">
    <property type="entry name" value="TatC"/>
</dbReference>
<accession>A0A1M5W6W8</accession>
<feature type="transmembrane region" description="Helical" evidence="5">
    <location>
        <begin position="25"/>
        <end position="43"/>
    </location>
</feature>
<name>A0A1M5W6W8_9BACT</name>
<dbReference type="GO" id="GO:0016020">
    <property type="term" value="C:membrane"/>
    <property type="evidence" value="ECO:0007669"/>
    <property type="project" value="UniProtKB-SubCell"/>
</dbReference>
<evidence type="ECO:0000256" key="1">
    <source>
        <dbReference type="ARBA" id="ARBA00004141"/>
    </source>
</evidence>
<evidence type="ECO:0000256" key="5">
    <source>
        <dbReference type="SAM" id="Phobius"/>
    </source>
</evidence>
<reference evidence="6 7" key="1">
    <citation type="submission" date="2016-11" db="EMBL/GenBank/DDBJ databases">
        <authorList>
            <person name="Jaros S."/>
            <person name="Januszkiewicz K."/>
            <person name="Wedrychowicz H."/>
        </authorList>
    </citation>
    <scope>NUCLEOTIDE SEQUENCE [LARGE SCALE GENOMIC DNA]</scope>
    <source>
        <strain evidence="6 7">DSM 9705</strain>
    </source>
</reference>
<sequence length="76" mass="8810">MTSNQVEPFQDQPLTEHLRELRSCLIYSLIAVFVGFCISYLVIRPIGTWFFKPLVEVLPEGSSLIFISYQEGFFFT</sequence>
<keyword evidence="2 5" id="KW-0812">Transmembrane</keyword>
<dbReference type="AlphaFoldDB" id="A0A1M5W6W8"/>
<evidence type="ECO:0000256" key="4">
    <source>
        <dbReference type="ARBA" id="ARBA00023136"/>
    </source>
</evidence>
<comment type="subcellular location">
    <subcellularLocation>
        <location evidence="1">Membrane</location>
        <topology evidence="1">Multi-pass membrane protein</topology>
    </subcellularLocation>
</comment>
<keyword evidence="4 5" id="KW-0472">Membrane</keyword>
<proteinExistence type="predicted"/>